<evidence type="ECO:0000313" key="11">
    <source>
        <dbReference type="EMBL" id="CAL1133640.1"/>
    </source>
</evidence>
<feature type="transmembrane region" description="Helical" evidence="8">
    <location>
        <begin position="842"/>
        <end position="866"/>
    </location>
</feature>
<evidence type="ECO:0000256" key="3">
    <source>
        <dbReference type="ARBA" id="ARBA00022679"/>
    </source>
</evidence>
<dbReference type="Gene3D" id="1.10.287.70">
    <property type="match status" value="1"/>
</dbReference>
<evidence type="ECO:0000256" key="2">
    <source>
        <dbReference type="ARBA" id="ARBA00022603"/>
    </source>
</evidence>
<dbReference type="EMBL" id="CAMXCT030000548">
    <property type="protein sequence ID" value="CAL4767577.1"/>
    <property type="molecule type" value="Genomic_DNA"/>
</dbReference>
<dbReference type="GO" id="GO:0008168">
    <property type="term" value="F:methyltransferase activity"/>
    <property type="evidence" value="ECO:0007669"/>
    <property type="project" value="UniProtKB-KW"/>
</dbReference>
<keyword evidence="5 8" id="KW-1133">Transmembrane helix</keyword>
<reference evidence="11" key="2">
    <citation type="submission" date="2024-04" db="EMBL/GenBank/DDBJ databases">
        <authorList>
            <person name="Chen Y."/>
            <person name="Shah S."/>
            <person name="Dougan E. K."/>
            <person name="Thang M."/>
            <person name="Chan C."/>
        </authorList>
    </citation>
    <scope>NUCLEOTIDE SEQUENCE [LARGE SCALE GENOMIC DNA]</scope>
</reference>
<evidence type="ECO:0000259" key="9">
    <source>
        <dbReference type="Pfam" id="PF00520"/>
    </source>
</evidence>
<dbReference type="Gene3D" id="3.40.50.150">
    <property type="entry name" value="Vaccinia Virus protein VP39"/>
    <property type="match status" value="1"/>
</dbReference>
<evidence type="ECO:0000256" key="5">
    <source>
        <dbReference type="ARBA" id="ARBA00022989"/>
    </source>
</evidence>
<dbReference type="AlphaFoldDB" id="A0A9P1BVF5"/>
<evidence type="ECO:0000256" key="4">
    <source>
        <dbReference type="ARBA" id="ARBA00022692"/>
    </source>
</evidence>
<name>A0A9P1BVF5_9DINO</name>
<dbReference type="GO" id="GO:0032259">
    <property type="term" value="P:methylation"/>
    <property type="evidence" value="ECO:0007669"/>
    <property type="project" value="UniProtKB-KW"/>
</dbReference>
<keyword evidence="12" id="KW-0407">Ion channel</keyword>
<evidence type="ECO:0000256" key="7">
    <source>
        <dbReference type="SAM" id="MobiDB-lite"/>
    </source>
</evidence>
<keyword evidence="6 8" id="KW-0472">Membrane</keyword>
<dbReference type="Proteomes" id="UP001152797">
    <property type="component" value="Unassembled WGS sequence"/>
</dbReference>
<dbReference type="EMBL" id="CAMXCT010000548">
    <property type="protein sequence ID" value="CAI3980265.1"/>
    <property type="molecule type" value="Genomic_DNA"/>
</dbReference>
<dbReference type="Pfam" id="PF00520">
    <property type="entry name" value="Ion_trans"/>
    <property type="match status" value="1"/>
</dbReference>
<keyword evidence="3" id="KW-0808">Transferase</keyword>
<reference evidence="10" key="1">
    <citation type="submission" date="2022-10" db="EMBL/GenBank/DDBJ databases">
        <authorList>
            <person name="Chen Y."/>
            <person name="Dougan E. K."/>
            <person name="Chan C."/>
            <person name="Rhodes N."/>
            <person name="Thang M."/>
        </authorList>
    </citation>
    <scope>NUCLEOTIDE SEQUENCE</scope>
</reference>
<dbReference type="InterPro" id="IPR005821">
    <property type="entry name" value="Ion_trans_dom"/>
</dbReference>
<keyword evidence="2" id="KW-0489">Methyltransferase</keyword>
<dbReference type="InterPro" id="IPR001525">
    <property type="entry name" value="C5_MeTfrase"/>
</dbReference>
<feature type="compositionally biased region" description="Basic and acidic residues" evidence="7">
    <location>
        <begin position="386"/>
        <end position="396"/>
    </location>
</feature>
<dbReference type="Gene3D" id="1.20.120.350">
    <property type="entry name" value="Voltage-gated potassium channels. Chain C"/>
    <property type="match status" value="1"/>
</dbReference>
<proteinExistence type="predicted"/>
<dbReference type="InterPro" id="IPR029063">
    <property type="entry name" value="SAM-dependent_MTases_sf"/>
</dbReference>
<dbReference type="GO" id="GO:0005216">
    <property type="term" value="F:monoatomic ion channel activity"/>
    <property type="evidence" value="ECO:0007669"/>
    <property type="project" value="InterPro"/>
</dbReference>
<feature type="transmembrane region" description="Helical" evidence="8">
    <location>
        <begin position="653"/>
        <end position="674"/>
    </location>
</feature>
<evidence type="ECO:0000256" key="6">
    <source>
        <dbReference type="ARBA" id="ARBA00023136"/>
    </source>
</evidence>
<accession>A0A9P1BVF5</accession>
<evidence type="ECO:0000256" key="8">
    <source>
        <dbReference type="SAM" id="Phobius"/>
    </source>
</evidence>
<comment type="caution">
    <text evidence="10">The sequence shown here is derived from an EMBL/GenBank/DDBJ whole genome shotgun (WGS) entry which is preliminary data.</text>
</comment>
<evidence type="ECO:0000313" key="12">
    <source>
        <dbReference type="EMBL" id="CAL4767577.1"/>
    </source>
</evidence>
<feature type="domain" description="Ion transport" evidence="9">
    <location>
        <begin position="603"/>
        <end position="861"/>
    </location>
</feature>
<dbReference type="GO" id="GO:0016020">
    <property type="term" value="C:membrane"/>
    <property type="evidence" value="ECO:0007669"/>
    <property type="project" value="UniProtKB-SubCell"/>
</dbReference>
<feature type="region of interest" description="Disordered" evidence="7">
    <location>
        <begin position="1"/>
        <end position="25"/>
    </location>
</feature>
<keyword evidence="12" id="KW-0813">Transport</keyword>
<evidence type="ECO:0000313" key="13">
    <source>
        <dbReference type="Proteomes" id="UP001152797"/>
    </source>
</evidence>
<sequence>MASLPGSDFGGLSEGGFDDKGSEASGPVAEQISFDLSKPCTCALSQKTSVSESPLTSSHLHDKHGSRRPWSSYRKVFDKASGVTYRVPQSKLCSLCRNVWKLLGFSHKYGNIAKYVKMIAEKGVDHAVFLASLDEWIKKHNANPNKHRLRNADDKDSVRDAKEKLLTKDEHGCEFEAPASHAAASPCLFVDICELGGDVADCAAHGQKCPVPQVDLLVLGTSCKDMSRANPCQHKDSAVLSQQVSRGGSAQTFQGMLSYLQSKCPPLVLFENVDAMDDSKGTDMNNMDIFLAETSARGYESQVCMTDAAEFGCSARRRRIYVLLVRTAVNPLLDFTTRPLTAAFATFRALLLGCLRGGPCVTQILFQESSEPVQLELGLRLDKRAKQREKDAEKKQGAPAPPQSWVEQHMQFAQNHRTLGDREQDALSLLQQCTPYIVFRDLSQSIVRGNSNTWRQDSSKHVMSTVLPRMVLWCEAQNRLVLGREALLMQGFPVQPFLQILAARMETMPLAQQWHPSEALMMDLAGNAMALPVVLAMVQCALEMALALGAMEALDSTAPMESKPQAEIAMSALDERIYKRARKGKQRRFQSGQFDDERQGPLDVIMGVVLLVNAFVVIAEQQTIGDRIASTFQLHPHDVPTETLYGLHHREPFFVFDIIFLAIYVAEQALRISVLRRSWLFDEHEEDAIEWGNLFDMAIVLFGLVDFAISVQVHDAARRSSSMLTRLLRTCRVVKTMRLLRVMKLFKQLRSLVETWYASLSALFWSMILLTICQMIAALVLCETSVPVLLDPDSPHKVSDKQWLFDHYGTFMNASYTFFEITFSGGWPALVRPLLEDFGFSFAFPCMLYVVLVVFAALRLISALFVRSTLQLLSNDTGAAVLERFEQSAETCHEKSRETTAVETNG</sequence>
<evidence type="ECO:0000256" key="1">
    <source>
        <dbReference type="ARBA" id="ARBA00004141"/>
    </source>
</evidence>
<feature type="transmembrane region" description="Helical" evidence="8">
    <location>
        <begin position="756"/>
        <end position="781"/>
    </location>
</feature>
<dbReference type="EMBL" id="CAMXCT020000548">
    <property type="protein sequence ID" value="CAL1133640.1"/>
    <property type="molecule type" value="Genomic_DNA"/>
</dbReference>
<keyword evidence="4 8" id="KW-0812">Transmembrane</keyword>
<dbReference type="InterPro" id="IPR027359">
    <property type="entry name" value="Volt_channel_dom_sf"/>
</dbReference>
<evidence type="ECO:0000313" key="10">
    <source>
        <dbReference type="EMBL" id="CAI3980265.1"/>
    </source>
</evidence>
<feature type="region of interest" description="Disordered" evidence="7">
    <location>
        <begin position="386"/>
        <end position="405"/>
    </location>
</feature>
<keyword evidence="13" id="KW-1185">Reference proteome</keyword>
<protein>
    <submittedName>
        <fullName evidence="12">Sodium channel protein type 4 subunit alpha (Sodium channel protein skeletal muscle subunit alpha) (Sodium channel protein type IV subunit alpha) (Voltage-gated sodium channel subunit alpha Nav1.4)</fullName>
    </submittedName>
</protein>
<dbReference type="Pfam" id="PF00145">
    <property type="entry name" value="DNA_methylase"/>
    <property type="match status" value="1"/>
</dbReference>
<keyword evidence="12" id="KW-0406">Ion transport</keyword>
<organism evidence="10">
    <name type="scientific">Cladocopium goreaui</name>
    <dbReference type="NCBI Taxonomy" id="2562237"/>
    <lineage>
        <taxon>Eukaryota</taxon>
        <taxon>Sar</taxon>
        <taxon>Alveolata</taxon>
        <taxon>Dinophyceae</taxon>
        <taxon>Suessiales</taxon>
        <taxon>Symbiodiniaceae</taxon>
        <taxon>Cladocopium</taxon>
    </lineage>
</organism>
<dbReference type="SUPFAM" id="SSF53335">
    <property type="entry name" value="S-adenosyl-L-methionine-dependent methyltransferases"/>
    <property type="match status" value="1"/>
</dbReference>
<gene>
    <name evidence="10" type="ORF">C1SCF055_LOCUS8154</name>
</gene>
<comment type="subcellular location">
    <subcellularLocation>
        <location evidence="1">Membrane</location>
        <topology evidence="1">Multi-pass membrane protein</topology>
    </subcellularLocation>
</comment>
<dbReference type="SUPFAM" id="SSF81324">
    <property type="entry name" value="Voltage-gated potassium channels"/>
    <property type="match status" value="1"/>
</dbReference>